<dbReference type="Gene3D" id="3.40.50.2020">
    <property type="match status" value="1"/>
</dbReference>
<protein>
    <recommendedName>
        <fullName evidence="1">Pyrrolo-quinoline quinone repeat domain-containing protein</fullName>
    </recommendedName>
</protein>
<feature type="domain" description="Pyrrolo-quinoline quinone repeat" evidence="1">
    <location>
        <begin position="440"/>
        <end position="551"/>
    </location>
</feature>
<evidence type="ECO:0000313" key="3">
    <source>
        <dbReference type="Proteomes" id="UP000176511"/>
    </source>
</evidence>
<dbReference type="PANTHER" id="PTHR34512:SF30">
    <property type="entry name" value="OUTER MEMBRANE PROTEIN ASSEMBLY FACTOR BAMB"/>
    <property type="match status" value="1"/>
</dbReference>
<dbReference type="InterPro" id="IPR000836">
    <property type="entry name" value="PRTase_dom"/>
</dbReference>
<dbReference type="CDD" id="cd06223">
    <property type="entry name" value="PRTases_typeI"/>
    <property type="match status" value="1"/>
</dbReference>
<accession>A0A1F6DL97</accession>
<gene>
    <name evidence="2" type="ORF">A3C87_01250</name>
</gene>
<dbReference type="PANTHER" id="PTHR34512">
    <property type="entry name" value="CELL SURFACE PROTEIN"/>
    <property type="match status" value="1"/>
</dbReference>
<dbReference type="InterPro" id="IPR015943">
    <property type="entry name" value="WD40/YVTN_repeat-like_dom_sf"/>
</dbReference>
<dbReference type="SUPFAM" id="SSF50998">
    <property type="entry name" value="Quinoprotein alcohol dehydrogenase-like"/>
    <property type="match status" value="1"/>
</dbReference>
<dbReference type="SUPFAM" id="SSF53271">
    <property type="entry name" value="PRTase-like"/>
    <property type="match status" value="1"/>
</dbReference>
<dbReference type="AlphaFoldDB" id="A0A1F6DL97"/>
<dbReference type="Pfam" id="PF13360">
    <property type="entry name" value="PQQ_2"/>
    <property type="match status" value="3"/>
</dbReference>
<proteinExistence type="predicted"/>
<evidence type="ECO:0000259" key="1">
    <source>
        <dbReference type="Pfam" id="PF13360"/>
    </source>
</evidence>
<feature type="domain" description="Pyrrolo-quinoline quinone repeat" evidence="1">
    <location>
        <begin position="242"/>
        <end position="318"/>
    </location>
</feature>
<organism evidence="2 3">
    <name type="scientific">Candidatus Kaiserbacteria bacterium RIFCSPHIGHO2_02_FULL_49_34</name>
    <dbReference type="NCBI Taxonomy" id="1798491"/>
    <lineage>
        <taxon>Bacteria</taxon>
        <taxon>Candidatus Kaiseribacteriota</taxon>
    </lineage>
</organism>
<comment type="caution">
    <text evidence="2">The sequence shown here is derived from an EMBL/GenBank/DDBJ whole genome shotgun (WGS) entry which is preliminary data.</text>
</comment>
<dbReference type="InterPro" id="IPR018391">
    <property type="entry name" value="PQQ_b-propeller_rpt"/>
</dbReference>
<sequence>MDETQTFFAEQIANRCMATADVQPIDLDNENPAHWLMDLRKVILTPAVLDRYASSFLEQHAAHYPFQVCGLETAAIPLVAAIVMKSQMIGTPVNGFYIKKSRKKSGLLSIIEGTVQNEKVILVDDILNSGNSFIRQVEVLEKLRAETPTLNKLAIVSVFSIVRFRNLDFYTYFSQRNIAVTSLLTLDDLHEHIKKTKPQLNVRNLPARIDEIPTPNNFEISWYWKGSKPNYFYVVPKSAPLVHDGKLYFGTDSGDFVCLNNATGELVWQYRVPFGSKKKLIFSSPCLVTIKKKTFVCFGAYDGNLYLLDAQTGTKKWIFMEADWIGSSPCFSEKLGLIFIGMEYGLFKKRGGVTAIDAATGKKVWEYRSEEFTHGSPIYSEKYNVVACGSNDKKLHVLSAKTGELIWDYETISEIKYAPCIDEKRGQIIFGGIGGDHEDSERGAIYVCDIKTGEPRFTYTDLHFGIYSTPIVYKNIIIVTSLDKIIHAFDVGTGKSVWKFATPARIFASPTIIDGRLYVGQNSGHLYELDPETGKVNSLTLVTERITNKIAHDPEMGMYFLPTFANEIYALTRKR</sequence>
<dbReference type="SMART" id="SM00564">
    <property type="entry name" value="PQQ"/>
    <property type="match status" value="6"/>
</dbReference>
<reference evidence="2 3" key="1">
    <citation type="journal article" date="2016" name="Nat. Commun.">
        <title>Thousands of microbial genomes shed light on interconnected biogeochemical processes in an aquifer system.</title>
        <authorList>
            <person name="Anantharaman K."/>
            <person name="Brown C.T."/>
            <person name="Hug L.A."/>
            <person name="Sharon I."/>
            <person name="Castelle C.J."/>
            <person name="Probst A.J."/>
            <person name="Thomas B.C."/>
            <person name="Singh A."/>
            <person name="Wilkins M.J."/>
            <person name="Karaoz U."/>
            <person name="Brodie E.L."/>
            <person name="Williams K.H."/>
            <person name="Hubbard S.S."/>
            <person name="Banfield J.F."/>
        </authorList>
    </citation>
    <scope>NUCLEOTIDE SEQUENCE [LARGE SCALE GENOMIC DNA]</scope>
</reference>
<feature type="domain" description="Pyrrolo-quinoline quinone repeat" evidence="1">
    <location>
        <begin position="350"/>
        <end position="425"/>
    </location>
</feature>
<dbReference type="Proteomes" id="UP000176511">
    <property type="component" value="Unassembled WGS sequence"/>
</dbReference>
<evidence type="ECO:0000313" key="2">
    <source>
        <dbReference type="EMBL" id="OGG62199.1"/>
    </source>
</evidence>
<dbReference type="InterPro" id="IPR011047">
    <property type="entry name" value="Quinoprotein_ADH-like_sf"/>
</dbReference>
<dbReference type="InterPro" id="IPR002372">
    <property type="entry name" value="PQQ_rpt_dom"/>
</dbReference>
<dbReference type="EMBL" id="MFLE01000009">
    <property type="protein sequence ID" value="OGG62199.1"/>
    <property type="molecule type" value="Genomic_DNA"/>
</dbReference>
<name>A0A1F6DL97_9BACT</name>
<dbReference type="Gene3D" id="2.130.10.10">
    <property type="entry name" value="YVTN repeat-like/Quinoprotein amine dehydrogenase"/>
    <property type="match status" value="2"/>
</dbReference>
<dbReference type="InterPro" id="IPR029057">
    <property type="entry name" value="PRTase-like"/>
</dbReference>
<dbReference type="STRING" id="1798491.A3C87_01250"/>